<feature type="transmembrane region" description="Helical" evidence="8">
    <location>
        <begin position="101"/>
        <end position="122"/>
    </location>
</feature>
<evidence type="ECO:0000256" key="3">
    <source>
        <dbReference type="ARBA" id="ARBA00022679"/>
    </source>
</evidence>
<evidence type="ECO:0000256" key="7">
    <source>
        <dbReference type="ARBA" id="ARBA00023315"/>
    </source>
</evidence>
<keyword evidence="5 8" id="KW-1133">Transmembrane helix</keyword>
<accession>A0A3B0Y6Y5</accession>
<dbReference type="CDD" id="cd07571">
    <property type="entry name" value="ALP_N-acyl_transferase"/>
    <property type="match status" value="1"/>
</dbReference>
<protein>
    <submittedName>
        <fullName evidence="10">Apolipoprotein N-acyltransferase / Copper homeostasis protein CutE</fullName>
    </submittedName>
</protein>
<dbReference type="Gene3D" id="3.60.110.10">
    <property type="entry name" value="Carbon-nitrogen hydrolase"/>
    <property type="match status" value="1"/>
</dbReference>
<reference evidence="10" key="1">
    <citation type="submission" date="2018-06" db="EMBL/GenBank/DDBJ databases">
        <authorList>
            <person name="Zhirakovskaya E."/>
        </authorList>
    </citation>
    <scope>NUCLEOTIDE SEQUENCE</scope>
</reference>
<feature type="domain" description="CN hydrolase" evidence="9">
    <location>
        <begin position="279"/>
        <end position="564"/>
    </location>
</feature>
<dbReference type="InterPro" id="IPR036526">
    <property type="entry name" value="C-N_Hydrolase_sf"/>
</dbReference>
<feature type="transmembrane region" description="Helical" evidence="8">
    <location>
        <begin position="174"/>
        <end position="199"/>
    </location>
</feature>
<keyword evidence="3 10" id="KW-0808">Transferase</keyword>
<evidence type="ECO:0000256" key="8">
    <source>
        <dbReference type="SAM" id="Phobius"/>
    </source>
</evidence>
<feature type="transmembrane region" description="Helical" evidence="8">
    <location>
        <begin position="574"/>
        <end position="593"/>
    </location>
</feature>
<feature type="transmembrane region" description="Helical" evidence="8">
    <location>
        <begin position="134"/>
        <end position="154"/>
    </location>
</feature>
<evidence type="ECO:0000256" key="1">
    <source>
        <dbReference type="ARBA" id="ARBA00004651"/>
    </source>
</evidence>
<organism evidence="10">
    <name type="scientific">hydrothermal vent metagenome</name>
    <dbReference type="NCBI Taxonomy" id="652676"/>
    <lineage>
        <taxon>unclassified sequences</taxon>
        <taxon>metagenomes</taxon>
        <taxon>ecological metagenomes</taxon>
    </lineage>
</organism>
<sequence>MSQSHAVPIVEKKPLIVRISLRILSNLLILLAGAVLVFSFAPAYKGMLALVWPAVLILACRHDTSWRAFRRAWLFNFGFFLSAVYWVWFSMHVFYGIPSPLSMAVVALFGAFLAVFPALAVALSVRMGVNKNAVVMLAIFPVLWIFLEWTRGWFMTGFPWVAVGYSQTDTLLASMGPVLGIYGIGWIVMLLATTIAILVKHTLNLKPVIWYAGMLLFVISALFNWVIVCWLLLMLVAGYALYQKQWLVLPVTLLVLTCIPLASIEWSDPQGKTLKVSLVQGNIYQAVKWESKNVSLSSYLGLSLPLWDSNKKTGAFNPELIVWPETALPFVNPKTVKKLISKIQRRVVEHGSELITGIVFRSYKEIDGKLTILDYNSVLKIGKELERYNKYHLVPYGEYIPLERTLGWLYSFLGTELSVFTRGEMPQNLLTVRGMPVAVNICYETAFPEEIILGLPRAAFLVNLSNNAWFYNPIQFADKSRIPTKALMQNYPATGLTALYKQWVNDSIEAYQVLQIAQMRAIETSRYMLSATNDGVTAIINHKGKIVSALPRFRPGSLNGEIQPMQGATLFVRVGNYLILGIMLFSLLAGLWLSRRLKNT</sequence>
<evidence type="ECO:0000256" key="5">
    <source>
        <dbReference type="ARBA" id="ARBA00022989"/>
    </source>
</evidence>
<dbReference type="PANTHER" id="PTHR38686:SF1">
    <property type="entry name" value="APOLIPOPROTEIN N-ACYLTRANSFERASE"/>
    <property type="match status" value="1"/>
</dbReference>
<dbReference type="InterPro" id="IPR004563">
    <property type="entry name" value="Apolipo_AcylTrfase"/>
</dbReference>
<evidence type="ECO:0000259" key="9">
    <source>
        <dbReference type="PROSITE" id="PS50263"/>
    </source>
</evidence>
<feature type="transmembrane region" description="Helical" evidence="8">
    <location>
        <begin position="21"/>
        <end position="38"/>
    </location>
</feature>
<gene>
    <name evidence="10" type="ORF">MNBD_GAMMA12-2048</name>
</gene>
<dbReference type="GO" id="GO:0016410">
    <property type="term" value="F:N-acyltransferase activity"/>
    <property type="evidence" value="ECO:0007669"/>
    <property type="project" value="InterPro"/>
</dbReference>
<name>A0A3B0Y6Y5_9ZZZZ</name>
<keyword evidence="4 8" id="KW-0812">Transmembrane</keyword>
<keyword evidence="10" id="KW-0449">Lipoprotein</keyword>
<keyword evidence="6 8" id="KW-0472">Membrane</keyword>
<dbReference type="AlphaFoldDB" id="A0A3B0Y6Y5"/>
<evidence type="ECO:0000256" key="4">
    <source>
        <dbReference type="ARBA" id="ARBA00022692"/>
    </source>
</evidence>
<dbReference type="InterPro" id="IPR003010">
    <property type="entry name" value="C-N_Hydrolase"/>
</dbReference>
<keyword evidence="2" id="KW-1003">Cell membrane</keyword>
<evidence type="ECO:0000313" key="10">
    <source>
        <dbReference type="EMBL" id="VAW72163.1"/>
    </source>
</evidence>
<dbReference type="PROSITE" id="PS50263">
    <property type="entry name" value="CN_HYDROLASE"/>
    <property type="match status" value="1"/>
</dbReference>
<dbReference type="SUPFAM" id="SSF56317">
    <property type="entry name" value="Carbon-nitrogen hydrolase"/>
    <property type="match status" value="1"/>
</dbReference>
<evidence type="ECO:0000256" key="2">
    <source>
        <dbReference type="ARBA" id="ARBA00022475"/>
    </source>
</evidence>
<feature type="transmembrane region" description="Helical" evidence="8">
    <location>
        <begin position="72"/>
        <end position="95"/>
    </location>
</feature>
<dbReference type="HAMAP" id="MF_01148">
    <property type="entry name" value="Lnt"/>
    <property type="match status" value="1"/>
</dbReference>
<dbReference type="EMBL" id="UOFL01000035">
    <property type="protein sequence ID" value="VAW72163.1"/>
    <property type="molecule type" value="Genomic_DNA"/>
</dbReference>
<dbReference type="Pfam" id="PF20154">
    <property type="entry name" value="LNT_N"/>
    <property type="match status" value="1"/>
</dbReference>
<proteinExistence type="inferred from homology"/>
<feature type="transmembrane region" description="Helical" evidence="8">
    <location>
        <begin position="44"/>
        <end position="60"/>
    </location>
</feature>
<dbReference type="GO" id="GO:0005886">
    <property type="term" value="C:plasma membrane"/>
    <property type="evidence" value="ECO:0007669"/>
    <property type="project" value="UniProtKB-SubCell"/>
</dbReference>
<comment type="subcellular location">
    <subcellularLocation>
        <location evidence="1">Cell membrane</location>
        <topology evidence="1">Multi-pass membrane protein</topology>
    </subcellularLocation>
</comment>
<dbReference type="PANTHER" id="PTHR38686">
    <property type="entry name" value="APOLIPOPROTEIN N-ACYLTRANSFERASE"/>
    <property type="match status" value="1"/>
</dbReference>
<feature type="transmembrane region" description="Helical" evidence="8">
    <location>
        <begin position="208"/>
        <end position="241"/>
    </location>
</feature>
<dbReference type="InterPro" id="IPR045378">
    <property type="entry name" value="LNT_N"/>
</dbReference>
<dbReference type="NCBIfam" id="TIGR00546">
    <property type="entry name" value="lnt"/>
    <property type="match status" value="1"/>
</dbReference>
<evidence type="ECO:0000256" key="6">
    <source>
        <dbReference type="ARBA" id="ARBA00023136"/>
    </source>
</evidence>
<dbReference type="Pfam" id="PF00795">
    <property type="entry name" value="CN_hydrolase"/>
    <property type="match status" value="1"/>
</dbReference>
<dbReference type="GO" id="GO:0042158">
    <property type="term" value="P:lipoprotein biosynthetic process"/>
    <property type="evidence" value="ECO:0007669"/>
    <property type="project" value="InterPro"/>
</dbReference>
<keyword evidence="7 10" id="KW-0012">Acyltransferase</keyword>